<organism evidence="1 2">
    <name type="scientific">Microthlaspi erraticum</name>
    <dbReference type="NCBI Taxonomy" id="1685480"/>
    <lineage>
        <taxon>Eukaryota</taxon>
        <taxon>Viridiplantae</taxon>
        <taxon>Streptophyta</taxon>
        <taxon>Embryophyta</taxon>
        <taxon>Tracheophyta</taxon>
        <taxon>Spermatophyta</taxon>
        <taxon>Magnoliopsida</taxon>
        <taxon>eudicotyledons</taxon>
        <taxon>Gunneridae</taxon>
        <taxon>Pentapetalae</taxon>
        <taxon>rosids</taxon>
        <taxon>malvids</taxon>
        <taxon>Brassicales</taxon>
        <taxon>Brassicaceae</taxon>
        <taxon>Coluteocarpeae</taxon>
        <taxon>Microthlaspi</taxon>
    </lineage>
</organism>
<dbReference type="AlphaFoldDB" id="A0A6D2HM14"/>
<dbReference type="Proteomes" id="UP000467841">
    <property type="component" value="Unassembled WGS sequence"/>
</dbReference>
<sequence>MLMFTLNHLKNSFSAIVKAIALHHTMIMVRNLATVLATIRCCIHAADQVHPPLVRDAFFCDWKSFRLRLRLTIVKTDCTWFIGVGQFSGIIPLKPDISVKGYDILHDDQYSRSSFGEGNRYKIHKIFWRLGRRIWDPGKMPLWRRHESEQEILYWYNLSLIRRQSKSWTRSTIKIQ</sequence>
<comment type="caution">
    <text evidence="1">The sequence shown here is derived from an EMBL/GenBank/DDBJ whole genome shotgun (WGS) entry which is preliminary data.</text>
</comment>
<name>A0A6D2HM14_9BRAS</name>
<dbReference type="EMBL" id="CACVBM020000277">
    <property type="protein sequence ID" value="CAA7017039.1"/>
    <property type="molecule type" value="Genomic_DNA"/>
</dbReference>
<protein>
    <submittedName>
        <fullName evidence="1">Uncharacterized protein</fullName>
    </submittedName>
</protein>
<proteinExistence type="predicted"/>
<evidence type="ECO:0000313" key="2">
    <source>
        <dbReference type="Proteomes" id="UP000467841"/>
    </source>
</evidence>
<keyword evidence="2" id="KW-1185">Reference proteome</keyword>
<accession>A0A6D2HM14</accession>
<reference evidence="1" key="1">
    <citation type="submission" date="2020-01" db="EMBL/GenBank/DDBJ databases">
        <authorList>
            <person name="Mishra B."/>
        </authorList>
    </citation>
    <scope>NUCLEOTIDE SEQUENCE [LARGE SCALE GENOMIC DNA]</scope>
</reference>
<gene>
    <name evidence="1" type="ORF">MERR_LOCUS4274</name>
</gene>
<evidence type="ECO:0000313" key="1">
    <source>
        <dbReference type="EMBL" id="CAA7017039.1"/>
    </source>
</evidence>